<comment type="caution">
    <text evidence="3">The sequence shown here is derived from an EMBL/GenBank/DDBJ whole genome shotgun (WGS) entry which is preliminary data.</text>
</comment>
<dbReference type="PANTHER" id="PTHR46565">
    <property type="entry name" value="COLD SHOCK DOMAIN PROTEIN 2"/>
    <property type="match status" value="1"/>
</dbReference>
<dbReference type="PROSITE" id="PS51857">
    <property type="entry name" value="CSD_2"/>
    <property type="match status" value="1"/>
</dbReference>
<organism evidence="3 4">
    <name type="scientific">Paenibacillus macquariensis</name>
    <dbReference type="NCBI Taxonomy" id="948756"/>
    <lineage>
        <taxon>Bacteria</taxon>
        <taxon>Bacillati</taxon>
        <taxon>Bacillota</taxon>
        <taxon>Bacilli</taxon>
        <taxon>Bacillales</taxon>
        <taxon>Paenibacillaceae</taxon>
        <taxon>Paenibacillus</taxon>
    </lineage>
</organism>
<accession>A0ABY1KD10</accession>
<dbReference type="InterPro" id="IPR002059">
    <property type="entry name" value="CSP_DNA-bd"/>
</dbReference>
<dbReference type="SUPFAM" id="SSF50249">
    <property type="entry name" value="Nucleic acid-binding proteins"/>
    <property type="match status" value="1"/>
</dbReference>
<dbReference type="EMBL" id="FTNK01000024">
    <property type="protein sequence ID" value="SIR62906.1"/>
    <property type="molecule type" value="Genomic_DNA"/>
</dbReference>
<reference evidence="3 4" key="1">
    <citation type="submission" date="2017-01" db="EMBL/GenBank/DDBJ databases">
        <authorList>
            <person name="Varghese N."/>
            <person name="Submissions S."/>
        </authorList>
    </citation>
    <scope>NUCLEOTIDE SEQUENCE [LARGE SCALE GENOMIC DNA]</scope>
    <source>
        <strain evidence="3 4">ATCC 23464</strain>
    </source>
</reference>
<dbReference type="InterPro" id="IPR012340">
    <property type="entry name" value="NA-bd_OB-fold"/>
</dbReference>
<evidence type="ECO:0000256" key="1">
    <source>
        <dbReference type="RuleBase" id="RU000408"/>
    </source>
</evidence>
<evidence type="ECO:0000259" key="2">
    <source>
        <dbReference type="PROSITE" id="PS51857"/>
    </source>
</evidence>
<feature type="domain" description="CSD" evidence="2">
    <location>
        <begin position="5"/>
        <end position="70"/>
    </location>
</feature>
<keyword evidence="4" id="KW-1185">Reference proteome</keyword>
<dbReference type="InterPro" id="IPR011129">
    <property type="entry name" value="CSD"/>
</dbReference>
<proteinExistence type="predicted"/>
<dbReference type="SMART" id="SM00357">
    <property type="entry name" value="CSP"/>
    <property type="match status" value="1"/>
</dbReference>
<dbReference type="Proteomes" id="UP000186666">
    <property type="component" value="Unassembled WGS sequence"/>
</dbReference>
<evidence type="ECO:0000313" key="4">
    <source>
        <dbReference type="Proteomes" id="UP000186666"/>
    </source>
</evidence>
<dbReference type="InterPro" id="IPR019844">
    <property type="entry name" value="CSD_CS"/>
</dbReference>
<dbReference type="PRINTS" id="PR00050">
    <property type="entry name" value="COLDSHOCK"/>
</dbReference>
<dbReference type="CDD" id="cd04458">
    <property type="entry name" value="CSP_CDS"/>
    <property type="match status" value="1"/>
</dbReference>
<comment type="subcellular location">
    <subcellularLocation>
        <location evidence="1">Cytoplasm</location>
    </subcellularLocation>
</comment>
<dbReference type="RefSeq" id="WP_068584713.1">
    <property type="nucleotide sequence ID" value="NZ_FTNK01000024.1"/>
</dbReference>
<dbReference type="Gene3D" id="2.40.50.140">
    <property type="entry name" value="Nucleic acid-binding proteins"/>
    <property type="match status" value="1"/>
</dbReference>
<sequence length="245" mass="28857">MDNECYYGKVKRFDSDKGYGFITKNVDKSDVFVHFTNIRGEGFKTLTVGQTVEFNIESGNRGFIATNVSIVMRNAAIEHDTEDKGYWCKKGELEEEAFVREVVPKIRKNLIKHPMKTTRKTFIDLLNQDNGNVADLKVQNTPFFTIGKKGYDPQYAVTFNHKDYVYYKKEYPDAEIYFWVNWKQLEWNSFSVHPLYGVWEVSFQFLMQEIEAGKALLHKYIHRENDEVNATESYLFDLRTFNRLL</sequence>
<evidence type="ECO:0000313" key="3">
    <source>
        <dbReference type="EMBL" id="SIR62906.1"/>
    </source>
</evidence>
<dbReference type="PROSITE" id="PS00352">
    <property type="entry name" value="CSD_1"/>
    <property type="match status" value="1"/>
</dbReference>
<dbReference type="PANTHER" id="PTHR46565:SF20">
    <property type="entry name" value="COLD SHOCK DOMAIN-CONTAINING PROTEIN 4"/>
    <property type="match status" value="1"/>
</dbReference>
<name>A0ABY1KD10_9BACL</name>
<protein>
    <submittedName>
        <fullName evidence="3">Cold shock protein, CspA family</fullName>
    </submittedName>
</protein>
<dbReference type="Pfam" id="PF00313">
    <property type="entry name" value="CSD"/>
    <property type="match status" value="1"/>
</dbReference>
<gene>
    <name evidence="3" type="ORF">SAMN05421578_12446</name>
</gene>